<dbReference type="InterPro" id="IPR005467">
    <property type="entry name" value="His_kinase_dom"/>
</dbReference>
<gene>
    <name evidence="11" type="ORF">GWR21_20810</name>
</gene>
<dbReference type="PANTHER" id="PTHR41523:SF8">
    <property type="entry name" value="ETHYLENE RESPONSE SENSOR PROTEIN"/>
    <property type="match status" value="1"/>
</dbReference>
<dbReference type="EMBL" id="CP048113">
    <property type="protein sequence ID" value="QHS61957.1"/>
    <property type="molecule type" value="Genomic_DNA"/>
</dbReference>
<keyword evidence="6" id="KW-0418">Kinase</keyword>
<dbReference type="SUPFAM" id="SSF55874">
    <property type="entry name" value="ATPase domain of HSP90 chaperone/DNA topoisomerase II/histidine kinase"/>
    <property type="match status" value="1"/>
</dbReference>
<keyword evidence="12" id="KW-1185">Reference proteome</keyword>
<dbReference type="PANTHER" id="PTHR41523">
    <property type="entry name" value="TWO-COMPONENT SYSTEM SENSOR PROTEIN"/>
    <property type="match status" value="1"/>
</dbReference>
<dbReference type="SMART" id="SM00387">
    <property type="entry name" value="HATPase_c"/>
    <property type="match status" value="1"/>
</dbReference>
<feature type="transmembrane region" description="Helical" evidence="8">
    <location>
        <begin position="486"/>
        <end position="506"/>
    </location>
</feature>
<evidence type="ECO:0000256" key="3">
    <source>
        <dbReference type="ARBA" id="ARBA00022553"/>
    </source>
</evidence>
<evidence type="ECO:0000313" key="11">
    <source>
        <dbReference type="EMBL" id="QHS61957.1"/>
    </source>
</evidence>
<dbReference type="InterPro" id="IPR011495">
    <property type="entry name" value="Sig_transdc_His_kin_sub2_dim/P"/>
</dbReference>
<dbReference type="GO" id="GO:0004673">
    <property type="term" value="F:protein histidine kinase activity"/>
    <property type="evidence" value="ECO:0007669"/>
    <property type="project" value="UniProtKB-EC"/>
</dbReference>
<dbReference type="EC" id="2.7.13.3" evidence="2"/>
<keyword evidence="5" id="KW-0547">Nucleotide-binding</keyword>
<keyword evidence="4" id="KW-0808">Transferase</keyword>
<organism evidence="11 12">
    <name type="scientific">Chitinophaga agri</name>
    <dbReference type="NCBI Taxonomy" id="2703787"/>
    <lineage>
        <taxon>Bacteria</taxon>
        <taxon>Pseudomonadati</taxon>
        <taxon>Bacteroidota</taxon>
        <taxon>Chitinophagia</taxon>
        <taxon>Chitinophagales</taxon>
        <taxon>Chitinophagaceae</taxon>
        <taxon>Chitinophaga</taxon>
    </lineage>
</organism>
<feature type="domain" description="Histidine kinase" evidence="10">
    <location>
        <begin position="546"/>
        <end position="739"/>
    </location>
</feature>
<dbReference type="Gene3D" id="3.30.565.10">
    <property type="entry name" value="Histidine kinase-like ATPase, C-terminal domain"/>
    <property type="match status" value="1"/>
</dbReference>
<dbReference type="InterPro" id="IPR036890">
    <property type="entry name" value="HATPase_C_sf"/>
</dbReference>
<evidence type="ECO:0000256" key="6">
    <source>
        <dbReference type="ARBA" id="ARBA00022777"/>
    </source>
</evidence>
<sequence length="746" mass="85366">MIAPIYRFLFTAAVTLFLLLPVHAQTGQDVISQIKAATTDTERLEIYAALAKRYIYASGSNQEKLDSGVLFLHMQLPLLQSTALPLTNIQRATAWAFYYCDYSKYCAKTGQTFKSNQLSDSLFTVISRLDDYRDQGAVLKQTGKRIPLFDAVGLTRVSCFEKLRALYQIKGDRNNTLGADIDIADVHMLHGNLNLAEKELLTLLETGKKSHYPYLHEIYNLLSVINYYKGNFNTSLNYALQTVKQMHSSRDTSQAMNFYARLAHLYYALGETASSIEYFQLELSREIPPSAEAYPARDAGYLVRALIKENRAAEAFRYFTDFMKRYPSPDDHALASADATWAYYYYSQGDTANGERYMKKAIQRANTLQFNNEVTQEVNFDISQYYFTKKDYNNALRHLQISLQEAQIVNAALLLKDIYHLHYRIDSAMGNYATAIEHYNQYISIKDSIFSEVKSRQIEELQVQFESEKKDAKIQLQEKSLQQSRLIRNITYILIAAFALIAALFYNRYRMKQKVNAELEYKQKLINQKNASLEQLITEKEWLVKEIHHRVKNNFHVVASLLEIQSSYLRNREALTAIKESQHRIHSMSIIHQKLYQSDTLSTINMREYIYELVEYLRESFAIRDNIHFNLDVESVDLNHGYAITLGLILNEAITNSIKYAFEADRSGDISISLRHISDAQLLLIIGDNGKGLPSGFNAKTGASMGMELLQGLTEDIGGSLNIKSENGLQIDIIFSYKTSGPHLSF</sequence>
<evidence type="ECO:0000256" key="2">
    <source>
        <dbReference type="ARBA" id="ARBA00012438"/>
    </source>
</evidence>
<evidence type="ECO:0000256" key="7">
    <source>
        <dbReference type="ARBA" id="ARBA00022840"/>
    </source>
</evidence>
<dbReference type="Gene3D" id="3.30.450.20">
    <property type="entry name" value="PAS domain"/>
    <property type="match status" value="1"/>
</dbReference>
<dbReference type="Pfam" id="PF07568">
    <property type="entry name" value="HisKA_2"/>
    <property type="match status" value="1"/>
</dbReference>
<dbReference type="GO" id="GO:0005524">
    <property type="term" value="F:ATP binding"/>
    <property type="evidence" value="ECO:0007669"/>
    <property type="project" value="UniProtKB-KW"/>
</dbReference>
<dbReference type="Pfam" id="PF02518">
    <property type="entry name" value="HATPase_c"/>
    <property type="match status" value="1"/>
</dbReference>
<dbReference type="RefSeq" id="WP_162333614.1">
    <property type="nucleotide sequence ID" value="NZ_CP048113.1"/>
</dbReference>
<evidence type="ECO:0000256" key="8">
    <source>
        <dbReference type="SAM" id="Phobius"/>
    </source>
</evidence>
<proteinExistence type="predicted"/>
<accession>A0A6B9ZJ10</accession>
<evidence type="ECO:0000256" key="9">
    <source>
        <dbReference type="SAM" id="SignalP"/>
    </source>
</evidence>
<dbReference type="InterPro" id="IPR011990">
    <property type="entry name" value="TPR-like_helical_dom_sf"/>
</dbReference>
<keyword evidence="8" id="KW-1133">Transmembrane helix</keyword>
<evidence type="ECO:0000259" key="10">
    <source>
        <dbReference type="PROSITE" id="PS50109"/>
    </source>
</evidence>
<protein>
    <recommendedName>
        <fullName evidence="2">histidine kinase</fullName>
        <ecNumber evidence="2">2.7.13.3</ecNumber>
    </recommendedName>
</protein>
<keyword evidence="7" id="KW-0067">ATP-binding</keyword>
<dbReference type="PROSITE" id="PS50109">
    <property type="entry name" value="HIS_KIN"/>
    <property type="match status" value="1"/>
</dbReference>
<feature type="signal peptide" evidence="9">
    <location>
        <begin position="1"/>
        <end position="24"/>
    </location>
</feature>
<evidence type="ECO:0000256" key="5">
    <source>
        <dbReference type="ARBA" id="ARBA00022741"/>
    </source>
</evidence>
<keyword evidence="8" id="KW-0472">Membrane</keyword>
<name>A0A6B9ZJ10_9BACT</name>
<dbReference type="KEGG" id="chih:GWR21_20810"/>
<keyword evidence="3" id="KW-0597">Phosphoprotein</keyword>
<keyword evidence="8" id="KW-0812">Transmembrane</keyword>
<dbReference type="InterPro" id="IPR003594">
    <property type="entry name" value="HATPase_dom"/>
</dbReference>
<keyword evidence="9" id="KW-0732">Signal</keyword>
<evidence type="ECO:0000256" key="1">
    <source>
        <dbReference type="ARBA" id="ARBA00000085"/>
    </source>
</evidence>
<evidence type="ECO:0000256" key="4">
    <source>
        <dbReference type="ARBA" id="ARBA00022679"/>
    </source>
</evidence>
<reference evidence="11 12" key="1">
    <citation type="submission" date="2020-01" db="EMBL/GenBank/DDBJ databases">
        <title>Complete genome sequence of Chitinophaga sp. H33E-04 isolated from quinoa roots.</title>
        <authorList>
            <person name="Weon H.-Y."/>
            <person name="Lee S.A."/>
        </authorList>
    </citation>
    <scope>NUCLEOTIDE SEQUENCE [LARGE SCALE GENOMIC DNA]</scope>
    <source>
        <strain evidence="11 12">H33E-04</strain>
    </source>
</reference>
<comment type="catalytic activity">
    <reaction evidence="1">
        <text>ATP + protein L-histidine = ADP + protein N-phospho-L-histidine.</text>
        <dbReference type="EC" id="2.7.13.3"/>
    </reaction>
</comment>
<dbReference type="AlphaFoldDB" id="A0A6B9ZJ10"/>
<dbReference type="Proteomes" id="UP000476411">
    <property type="component" value="Chromosome"/>
</dbReference>
<feature type="chain" id="PRO_5025344737" description="histidine kinase" evidence="9">
    <location>
        <begin position="25"/>
        <end position="746"/>
    </location>
</feature>
<dbReference type="SUPFAM" id="SSF48452">
    <property type="entry name" value="TPR-like"/>
    <property type="match status" value="2"/>
</dbReference>
<evidence type="ECO:0000313" key="12">
    <source>
        <dbReference type="Proteomes" id="UP000476411"/>
    </source>
</evidence>
<dbReference type="Gene3D" id="1.25.40.10">
    <property type="entry name" value="Tetratricopeptide repeat domain"/>
    <property type="match status" value="2"/>
</dbReference>